<dbReference type="RefSeq" id="WP_186776139.1">
    <property type="nucleotide sequence ID" value="NZ_SJPX01000002.1"/>
</dbReference>
<gene>
    <name evidence="1" type="ORF">Poly59_21310</name>
</gene>
<protein>
    <submittedName>
        <fullName evidence="1">Uncharacterized protein</fullName>
    </submittedName>
</protein>
<evidence type="ECO:0000313" key="1">
    <source>
        <dbReference type="EMBL" id="TWU55828.1"/>
    </source>
</evidence>
<dbReference type="AlphaFoldDB" id="A0A5C6F3C2"/>
<reference evidence="1 2" key="1">
    <citation type="submission" date="2019-02" db="EMBL/GenBank/DDBJ databases">
        <title>Deep-cultivation of Planctomycetes and their phenomic and genomic characterization uncovers novel biology.</title>
        <authorList>
            <person name="Wiegand S."/>
            <person name="Jogler M."/>
            <person name="Boedeker C."/>
            <person name="Pinto D."/>
            <person name="Vollmers J."/>
            <person name="Rivas-Marin E."/>
            <person name="Kohn T."/>
            <person name="Peeters S.H."/>
            <person name="Heuer A."/>
            <person name="Rast P."/>
            <person name="Oberbeckmann S."/>
            <person name="Bunk B."/>
            <person name="Jeske O."/>
            <person name="Meyerdierks A."/>
            <person name="Storesund J.E."/>
            <person name="Kallscheuer N."/>
            <person name="Luecker S."/>
            <person name="Lage O.M."/>
            <person name="Pohl T."/>
            <person name="Merkel B.J."/>
            <person name="Hornburger P."/>
            <person name="Mueller R.-W."/>
            <person name="Bruemmer F."/>
            <person name="Labrenz M."/>
            <person name="Spormann A.M."/>
            <person name="Op Den Camp H."/>
            <person name="Overmann J."/>
            <person name="Amann R."/>
            <person name="Jetten M.S.M."/>
            <person name="Mascher T."/>
            <person name="Medema M.H."/>
            <person name="Devos D.P."/>
            <person name="Kaster A.-K."/>
            <person name="Ovreas L."/>
            <person name="Rohde M."/>
            <person name="Galperin M.Y."/>
            <person name="Jogler C."/>
        </authorList>
    </citation>
    <scope>NUCLEOTIDE SEQUENCE [LARGE SCALE GENOMIC DNA]</scope>
    <source>
        <strain evidence="1 2">Poly59</strain>
    </source>
</reference>
<name>A0A5C6F3C2_9BACT</name>
<sequence>MNLFAADLEVDQDAARGSASDPTPDQIRTRAAAVRQRWSDAQRKRRLVPLVTAWLPPLVHVADVAANISQSN</sequence>
<evidence type="ECO:0000313" key="2">
    <source>
        <dbReference type="Proteomes" id="UP000317977"/>
    </source>
</evidence>
<comment type="caution">
    <text evidence="1">The sequence shown here is derived from an EMBL/GenBank/DDBJ whole genome shotgun (WGS) entry which is preliminary data.</text>
</comment>
<dbReference type="Proteomes" id="UP000317977">
    <property type="component" value="Unassembled WGS sequence"/>
</dbReference>
<keyword evidence="2" id="KW-1185">Reference proteome</keyword>
<accession>A0A5C6F3C2</accession>
<proteinExistence type="predicted"/>
<organism evidence="1 2">
    <name type="scientific">Rubripirellula reticaptiva</name>
    <dbReference type="NCBI Taxonomy" id="2528013"/>
    <lineage>
        <taxon>Bacteria</taxon>
        <taxon>Pseudomonadati</taxon>
        <taxon>Planctomycetota</taxon>
        <taxon>Planctomycetia</taxon>
        <taxon>Pirellulales</taxon>
        <taxon>Pirellulaceae</taxon>
        <taxon>Rubripirellula</taxon>
    </lineage>
</organism>
<dbReference type="EMBL" id="SJPX01000002">
    <property type="protein sequence ID" value="TWU55828.1"/>
    <property type="molecule type" value="Genomic_DNA"/>
</dbReference>